<dbReference type="Pfam" id="PF00078">
    <property type="entry name" value="RVT_1"/>
    <property type="match status" value="1"/>
</dbReference>
<dbReference type="Proteomes" id="UP000467841">
    <property type="component" value="Unassembled WGS sequence"/>
</dbReference>
<dbReference type="Gene3D" id="3.30.70.270">
    <property type="match status" value="2"/>
</dbReference>
<gene>
    <name evidence="3" type="ORF">MERR_LOCUS5137</name>
</gene>
<feature type="region of interest" description="Disordered" evidence="1">
    <location>
        <begin position="1"/>
        <end position="25"/>
    </location>
</feature>
<dbReference type="OrthoDB" id="1109309at2759"/>
<accession>A0A6D2HTB2</accession>
<dbReference type="AlphaFoldDB" id="A0A6D2HTB2"/>
<comment type="caution">
    <text evidence="3">The sequence shown here is derived from an EMBL/GenBank/DDBJ whole genome shotgun (WGS) entry which is preliminary data.</text>
</comment>
<reference evidence="3" key="1">
    <citation type="submission" date="2020-01" db="EMBL/GenBank/DDBJ databases">
        <authorList>
            <person name="Mishra B."/>
        </authorList>
    </citation>
    <scope>NUCLEOTIDE SEQUENCE [LARGE SCALE GENOMIC DNA]</scope>
</reference>
<sequence>MTGPTANATRIVPPGGDPTATTDEQQTARNAAIELAKMQEMITALQKKAEEQNTLNSSLTRELETLRATRQQEEEARRAARRNGIDPLELNFTTPEAGAGGRAPVGDGATDPPPLNRSNANANGEPMATGDAPGGGSAPANGTGSHTTHISAANQYSDEALAGLVDRLMATKINDLQIAGTISGSSHDNELEELRARMARSDENTRVLRSQVHKALSAAPEIDQLCEDTEKTPFSPTILNAKVTDPGRLNIQKYDGTTDPREHVNTFRIILSRVDFPTPEAKDAAYCKLFAEYLKGPALTWFMQIEPNSIANFHQLSSQFLKQYSMFIESATSDVDLFTMMQGRTETLRNFMARFKAVMAKTVDVTDRAAIAALKRALWYQSDFRKEIAHNPPLTIQDAIHRSLSFAIEEEDLKSSAKLHEPSKPTLKPALTEQRAPNQRKNNQRGGYVHHEGPNLAGAHNYQVTTGEQVNAGFQPGAGRGKNWNTWTRNPTTYDKEAYCEHHQSYGHSTEKCRSLGALLAKKLLSGKLGSEVTLKDLERPKVKDRSEPPFPPAEPTKRGRKNDDGDQPSSRKRINVIMGGSQYCQDTISSIKSFQRKVNAAINWSEPSRFPNDVITFEERETTRIDKPHNDPLVIELVVSSMDVARVLIDTGSTVNVIYKDTLKRMTINLDDVVPIPKPLTGFAGETTMTVGTIKLPVAAAGVMKVVDFSVADAPEIYNIIMGTLWINSMRAVPSTYHLCITEDRRTDEPSCDTVIQVCIDEAHPERCVEIGAQLEEPLKEELIVLLKENVNTFAWAAEDMPGIDINITCHELNVNPTFKPIKHKRRKLGAERAKAVNDEVERLLKVGSIAEAKYPDWLANPVAVKKKNGKWRVCVDFTDLNKACPKDSLPLPHIDRLVEATAGNKFLSFMDAFSGYNQILMNPDDREKTAFITDRGIYCYKVMPFGLKNAGATYQRLVNKMFAQQLGKTMEVYIDDMLVKSLEEKDHVVHLRDCFEQLNSHNMKLNPTKCRFAVTSGEFLGYMVTHRGIEANPKQILALIEMTSPKTKREVQRLTGRVAALNHFISRSTDKCLPFYDTLRGNKKFEWDEKCEKACQELKEYLANPPILAKPVEGEPLFLYIAVSSTAVSDVLVREERGE</sequence>
<organism evidence="3 4">
    <name type="scientific">Microthlaspi erraticum</name>
    <dbReference type="NCBI Taxonomy" id="1685480"/>
    <lineage>
        <taxon>Eukaryota</taxon>
        <taxon>Viridiplantae</taxon>
        <taxon>Streptophyta</taxon>
        <taxon>Embryophyta</taxon>
        <taxon>Tracheophyta</taxon>
        <taxon>Spermatophyta</taxon>
        <taxon>Magnoliopsida</taxon>
        <taxon>eudicotyledons</taxon>
        <taxon>Gunneridae</taxon>
        <taxon>Pentapetalae</taxon>
        <taxon>rosids</taxon>
        <taxon>malvids</taxon>
        <taxon>Brassicales</taxon>
        <taxon>Brassicaceae</taxon>
        <taxon>Coluteocarpeae</taxon>
        <taxon>Microthlaspi</taxon>
    </lineage>
</organism>
<dbReference type="InterPro" id="IPR005162">
    <property type="entry name" value="Retrotrans_gag_dom"/>
</dbReference>
<feature type="compositionally biased region" description="Basic and acidic residues" evidence="1">
    <location>
        <begin position="536"/>
        <end position="548"/>
    </location>
</feature>
<dbReference type="EMBL" id="CACVBM020000333">
    <property type="protein sequence ID" value="CAA7017902.1"/>
    <property type="molecule type" value="Genomic_DNA"/>
</dbReference>
<dbReference type="Gene3D" id="3.10.10.10">
    <property type="entry name" value="HIV Type 1 Reverse Transcriptase, subunit A, domain 1"/>
    <property type="match status" value="1"/>
</dbReference>
<evidence type="ECO:0000256" key="1">
    <source>
        <dbReference type="SAM" id="MobiDB-lite"/>
    </source>
</evidence>
<protein>
    <recommendedName>
        <fullName evidence="2">Reverse transcriptase domain-containing protein</fullName>
    </recommendedName>
</protein>
<evidence type="ECO:0000313" key="4">
    <source>
        <dbReference type="Proteomes" id="UP000467841"/>
    </source>
</evidence>
<dbReference type="InterPro" id="IPR043502">
    <property type="entry name" value="DNA/RNA_pol_sf"/>
</dbReference>
<evidence type="ECO:0000259" key="2">
    <source>
        <dbReference type="PROSITE" id="PS50878"/>
    </source>
</evidence>
<dbReference type="PANTHER" id="PTHR24559:SF431">
    <property type="entry name" value="RNA-DIRECTED DNA POLYMERASE HOMOLOG"/>
    <property type="match status" value="1"/>
</dbReference>
<dbReference type="Pfam" id="PF03732">
    <property type="entry name" value="Retrotrans_gag"/>
    <property type="match status" value="1"/>
</dbReference>
<dbReference type="InterPro" id="IPR043128">
    <property type="entry name" value="Rev_trsase/Diguanyl_cyclase"/>
</dbReference>
<evidence type="ECO:0000313" key="3">
    <source>
        <dbReference type="EMBL" id="CAA7017902.1"/>
    </source>
</evidence>
<feature type="region of interest" description="Disordered" evidence="1">
    <location>
        <begin position="48"/>
        <end position="148"/>
    </location>
</feature>
<feature type="compositionally biased region" description="Basic and acidic residues" evidence="1">
    <location>
        <begin position="556"/>
        <end position="565"/>
    </location>
</feature>
<feature type="region of interest" description="Disordered" evidence="1">
    <location>
        <begin position="536"/>
        <end position="573"/>
    </location>
</feature>
<feature type="domain" description="Reverse transcriptase" evidence="2">
    <location>
        <begin position="847"/>
        <end position="1026"/>
    </location>
</feature>
<dbReference type="CDD" id="cd00303">
    <property type="entry name" value="retropepsin_like"/>
    <property type="match status" value="1"/>
</dbReference>
<dbReference type="PANTHER" id="PTHR24559">
    <property type="entry name" value="TRANSPOSON TY3-I GAG-POL POLYPROTEIN"/>
    <property type="match status" value="1"/>
</dbReference>
<dbReference type="InterPro" id="IPR053134">
    <property type="entry name" value="RNA-dir_DNA_polymerase"/>
</dbReference>
<proteinExistence type="predicted"/>
<feature type="region of interest" description="Disordered" evidence="1">
    <location>
        <begin position="415"/>
        <end position="458"/>
    </location>
</feature>
<feature type="compositionally biased region" description="Polar residues" evidence="1">
    <location>
        <begin position="435"/>
        <end position="445"/>
    </location>
</feature>
<dbReference type="Gene3D" id="2.40.70.10">
    <property type="entry name" value="Acid Proteases"/>
    <property type="match status" value="1"/>
</dbReference>
<dbReference type="SUPFAM" id="SSF56672">
    <property type="entry name" value="DNA/RNA polymerases"/>
    <property type="match status" value="1"/>
</dbReference>
<dbReference type="InterPro" id="IPR000477">
    <property type="entry name" value="RT_dom"/>
</dbReference>
<dbReference type="CDD" id="cd01647">
    <property type="entry name" value="RT_LTR"/>
    <property type="match status" value="1"/>
</dbReference>
<name>A0A6D2HTB2_9BRAS</name>
<dbReference type="PROSITE" id="PS50878">
    <property type="entry name" value="RT_POL"/>
    <property type="match status" value="1"/>
</dbReference>
<keyword evidence="4" id="KW-1185">Reference proteome</keyword>
<feature type="compositionally biased region" description="Basic and acidic residues" evidence="1">
    <location>
        <begin position="61"/>
        <end position="78"/>
    </location>
</feature>
<dbReference type="InterPro" id="IPR021109">
    <property type="entry name" value="Peptidase_aspartic_dom_sf"/>
</dbReference>